<name>A0A0A8Z9V6_ARUDO</name>
<sequence length="30" mass="3426">MLTVLKLQSYYSNISLRSAAVERKIILMAI</sequence>
<protein>
    <submittedName>
        <fullName evidence="1">Uncharacterized protein</fullName>
    </submittedName>
</protein>
<organism evidence="1">
    <name type="scientific">Arundo donax</name>
    <name type="common">Giant reed</name>
    <name type="synonym">Donax arundinaceus</name>
    <dbReference type="NCBI Taxonomy" id="35708"/>
    <lineage>
        <taxon>Eukaryota</taxon>
        <taxon>Viridiplantae</taxon>
        <taxon>Streptophyta</taxon>
        <taxon>Embryophyta</taxon>
        <taxon>Tracheophyta</taxon>
        <taxon>Spermatophyta</taxon>
        <taxon>Magnoliopsida</taxon>
        <taxon>Liliopsida</taxon>
        <taxon>Poales</taxon>
        <taxon>Poaceae</taxon>
        <taxon>PACMAD clade</taxon>
        <taxon>Arundinoideae</taxon>
        <taxon>Arundineae</taxon>
        <taxon>Arundo</taxon>
    </lineage>
</organism>
<evidence type="ECO:0000313" key="1">
    <source>
        <dbReference type="EMBL" id="JAD35586.1"/>
    </source>
</evidence>
<proteinExistence type="predicted"/>
<dbReference type="AlphaFoldDB" id="A0A0A8Z9V6"/>
<accession>A0A0A8Z9V6</accession>
<reference evidence="1" key="2">
    <citation type="journal article" date="2015" name="Data Brief">
        <title>Shoot transcriptome of the giant reed, Arundo donax.</title>
        <authorList>
            <person name="Barrero R.A."/>
            <person name="Guerrero F.D."/>
            <person name="Moolhuijzen P."/>
            <person name="Goolsby J.A."/>
            <person name="Tidwell J."/>
            <person name="Bellgard S.E."/>
            <person name="Bellgard M.I."/>
        </authorList>
    </citation>
    <scope>NUCLEOTIDE SEQUENCE</scope>
    <source>
        <tissue evidence="1">Shoot tissue taken approximately 20 cm above the soil surface</tissue>
    </source>
</reference>
<dbReference type="EMBL" id="GBRH01262309">
    <property type="protein sequence ID" value="JAD35586.1"/>
    <property type="molecule type" value="Transcribed_RNA"/>
</dbReference>
<reference evidence="1" key="1">
    <citation type="submission" date="2014-09" db="EMBL/GenBank/DDBJ databases">
        <authorList>
            <person name="Magalhaes I.L.F."/>
            <person name="Oliveira U."/>
            <person name="Santos F.R."/>
            <person name="Vidigal T.H.D.A."/>
            <person name="Brescovit A.D."/>
            <person name="Santos A.J."/>
        </authorList>
    </citation>
    <scope>NUCLEOTIDE SEQUENCE</scope>
    <source>
        <tissue evidence="1">Shoot tissue taken approximately 20 cm above the soil surface</tissue>
    </source>
</reference>